<accession>A0ABU0UDZ3</accession>
<dbReference type="NCBIfam" id="NF046078">
    <property type="entry name" value="STM4504_CBY0614"/>
    <property type="match status" value="1"/>
</dbReference>
<dbReference type="RefSeq" id="WP_306927890.1">
    <property type="nucleotide sequence ID" value="NZ_JAUTBL010000001.1"/>
</dbReference>
<feature type="domain" description="HEPN AbiJ-N-terminal" evidence="1">
    <location>
        <begin position="5"/>
        <end position="169"/>
    </location>
</feature>
<organism evidence="3 4">
    <name type="scientific">Agrobacterium larrymoorei</name>
    <dbReference type="NCBI Taxonomy" id="160699"/>
    <lineage>
        <taxon>Bacteria</taxon>
        <taxon>Pseudomonadati</taxon>
        <taxon>Pseudomonadota</taxon>
        <taxon>Alphaproteobacteria</taxon>
        <taxon>Hyphomicrobiales</taxon>
        <taxon>Rhizobiaceae</taxon>
        <taxon>Rhizobium/Agrobacterium group</taxon>
        <taxon>Agrobacterium</taxon>
    </lineage>
</organism>
<dbReference type="Pfam" id="PF22809">
    <property type="entry name" value="DUF7014"/>
    <property type="match status" value="1"/>
</dbReference>
<protein>
    <submittedName>
        <fullName evidence="3">Serine/threonine protein phosphatase PrpC</fullName>
    </submittedName>
</protein>
<keyword evidence="4" id="KW-1185">Reference proteome</keyword>
<evidence type="ECO:0000259" key="1">
    <source>
        <dbReference type="Pfam" id="PF18863"/>
    </source>
</evidence>
<dbReference type="EMBL" id="JAUTBL010000001">
    <property type="protein sequence ID" value="MDQ1183149.1"/>
    <property type="molecule type" value="Genomic_DNA"/>
</dbReference>
<proteinExistence type="predicted"/>
<evidence type="ECO:0000313" key="4">
    <source>
        <dbReference type="Proteomes" id="UP001224781"/>
    </source>
</evidence>
<dbReference type="InterPro" id="IPR054280">
    <property type="entry name" value="DUF7014"/>
</dbReference>
<gene>
    <name evidence="3" type="ORF">QE408_000271</name>
</gene>
<evidence type="ECO:0000313" key="3">
    <source>
        <dbReference type="EMBL" id="MDQ1183149.1"/>
    </source>
</evidence>
<name>A0ABU0UDZ3_9HYPH</name>
<dbReference type="Proteomes" id="UP001224781">
    <property type="component" value="Unassembled WGS sequence"/>
</dbReference>
<dbReference type="InterPro" id="IPR049503">
    <property type="entry name" value="AbiJ_NTD4"/>
</dbReference>
<sequence length="308" mass="34885">MVIVDIFSKRQRRARGEVIDTYQYDMMPDALRRKLFFAITDGMGTYEKYLGNRYAQRAYQDVVHILRREYGVNKLVSLASNDFVEIERFFVELANIDEALDVLELCCRTIDYSVRRYNYVTNGSAEELADAVLDEINGRLREDGLGYQFVTGEIIRVDSELVHAEVVKPALRLLNGAEYAGPQEEYLSAHQHYRHGENKEALVDCLKAFESTMKAICDKRGWGRDANATASQLIKLLFEKELVPVFWQTQMNALKSSLESAVPTGRNKLAGHGQGSEPTQVPPYLVGYMLHMTAATILFLVEAEAALP</sequence>
<dbReference type="Pfam" id="PF18863">
    <property type="entry name" value="AbiJ_NTD4"/>
    <property type="match status" value="1"/>
</dbReference>
<feature type="domain" description="DUF7014" evidence="2">
    <location>
        <begin position="177"/>
        <end position="305"/>
    </location>
</feature>
<comment type="caution">
    <text evidence="3">The sequence shown here is derived from an EMBL/GenBank/DDBJ whole genome shotgun (WGS) entry which is preliminary data.</text>
</comment>
<reference evidence="3 4" key="1">
    <citation type="submission" date="2023-07" db="EMBL/GenBank/DDBJ databases">
        <title>Functional and genomic diversity of the sorghum phyllosphere microbiome.</title>
        <authorList>
            <person name="Shade A."/>
        </authorList>
    </citation>
    <scope>NUCLEOTIDE SEQUENCE [LARGE SCALE GENOMIC DNA]</scope>
    <source>
        <strain evidence="3 4">SORGH_AS_1126</strain>
    </source>
</reference>
<evidence type="ECO:0000259" key="2">
    <source>
        <dbReference type="Pfam" id="PF22809"/>
    </source>
</evidence>